<keyword evidence="1" id="KW-0175">Coiled coil</keyword>
<proteinExistence type="predicted"/>
<feature type="coiled-coil region" evidence="1">
    <location>
        <begin position="296"/>
        <end position="334"/>
    </location>
</feature>
<dbReference type="VEuPathDB" id="TriTrypDB:Lsey_0422_0020"/>
<evidence type="ECO:0000313" key="2">
    <source>
        <dbReference type="EMBL" id="KPI83176.1"/>
    </source>
</evidence>
<sequence>MAAQPEAQAFDKLCERLLREHPDNHQLSNAVVELEVAHKKHINAIKREFNASLDEIEKSTTEEKERCARHAEEDARFHASSLARMKTDYERQLAQASESYKRDLERVKSTYDGLLGDDKRRASVVSQLHEDRAKELKRFKDESDRIIGNKEKEIARLNRQLEEEELAARESANHADMQRRVLEEDCAMLRCKLQDSEMARERQAAQFRDEVKRLVEQQESIIRISTNLVSQFQNKSAELEIELSKARALMFDQDYQSFRAKVREDAFKSGASGVTSEMEMLDARKERDRAALAALVQRATKAKEDQEETLRQYQQSLEVEMAKLREAQKQKEAKGSNLVVKLPSGTTVEFKTQTVLKKDRETGTSGVLAEVNGSTE</sequence>
<feature type="coiled-coil region" evidence="1">
    <location>
        <begin position="140"/>
        <end position="174"/>
    </location>
</feature>
<dbReference type="OMA" id="KERCARH"/>
<organism evidence="2 3">
    <name type="scientific">Leptomonas seymouri</name>
    <dbReference type="NCBI Taxonomy" id="5684"/>
    <lineage>
        <taxon>Eukaryota</taxon>
        <taxon>Discoba</taxon>
        <taxon>Euglenozoa</taxon>
        <taxon>Kinetoplastea</taxon>
        <taxon>Metakinetoplastina</taxon>
        <taxon>Trypanosomatida</taxon>
        <taxon>Trypanosomatidae</taxon>
        <taxon>Leishmaniinae</taxon>
        <taxon>Leptomonas</taxon>
    </lineage>
</organism>
<comment type="caution">
    <text evidence="2">The sequence shown here is derived from an EMBL/GenBank/DDBJ whole genome shotgun (WGS) entry which is preliminary data.</text>
</comment>
<name>A0A0N0P2N9_LEPSE</name>
<evidence type="ECO:0000256" key="1">
    <source>
        <dbReference type="SAM" id="Coils"/>
    </source>
</evidence>
<gene>
    <name evidence="2" type="ORF">ABL78_7799</name>
</gene>
<protein>
    <submittedName>
        <fullName evidence="2">Putative kinesin</fullName>
    </submittedName>
</protein>
<accession>A0A0N0P2N9</accession>
<evidence type="ECO:0000313" key="3">
    <source>
        <dbReference type="Proteomes" id="UP000038009"/>
    </source>
</evidence>
<dbReference type="OrthoDB" id="10382800at2759"/>
<keyword evidence="3" id="KW-1185">Reference proteome</keyword>
<dbReference type="Proteomes" id="UP000038009">
    <property type="component" value="Unassembled WGS sequence"/>
</dbReference>
<dbReference type="EMBL" id="LJSK01000422">
    <property type="protein sequence ID" value="KPI83176.1"/>
    <property type="molecule type" value="Genomic_DNA"/>
</dbReference>
<dbReference type="AlphaFoldDB" id="A0A0N0P2N9"/>
<reference evidence="2 3" key="1">
    <citation type="journal article" date="2015" name="PLoS Pathog.">
        <title>Leptomonas seymouri: Adaptations to the Dixenous Life Cycle Analyzed by Genome Sequencing, Transcriptome Profiling and Co-infection with Leishmania donovani.</title>
        <authorList>
            <person name="Kraeva N."/>
            <person name="Butenko A."/>
            <person name="Hlavacova J."/>
            <person name="Kostygov A."/>
            <person name="Myskova J."/>
            <person name="Grybchuk D."/>
            <person name="Lestinova T."/>
            <person name="Votypka J."/>
            <person name="Volf P."/>
            <person name="Opperdoes F."/>
            <person name="Flegontov P."/>
            <person name="Lukes J."/>
            <person name="Yurchenko V."/>
        </authorList>
    </citation>
    <scope>NUCLEOTIDE SEQUENCE [LARGE SCALE GENOMIC DNA]</scope>
    <source>
        <strain evidence="2 3">ATCC 30220</strain>
    </source>
</reference>